<accession>A0AAV5SKI6</accession>
<protein>
    <submittedName>
        <fullName evidence="2">Uncharacterized protein</fullName>
    </submittedName>
</protein>
<organism evidence="2 3">
    <name type="scientific">Pristionchus entomophagus</name>
    <dbReference type="NCBI Taxonomy" id="358040"/>
    <lineage>
        <taxon>Eukaryota</taxon>
        <taxon>Metazoa</taxon>
        <taxon>Ecdysozoa</taxon>
        <taxon>Nematoda</taxon>
        <taxon>Chromadorea</taxon>
        <taxon>Rhabditida</taxon>
        <taxon>Rhabditina</taxon>
        <taxon>Diplogasteromorpha</taxon>
        <taxon>Diplogasteroidea</taxon>
        <taxon>Neodiplogasteridae</taxon>
        <taxon>Pristionchus</taxon>
    </lineage>
</organism>
<evidence type="ECO:0000313" key="2">
    <source>
        <dbReference type="EMBL" id="GMS81899.1"/>
    </source>
</evidence>
<dbReference type="AlphaFoldDB" id="A0AAV5SKI6"/>
<evidence type="ECO:0000313" key="3">
    <source>
        <dbReference type="Proteomes" id="UP001432027"/>
    </source>
</evidence>
<feature type="compositionally biased region" description="Low complexity" evidence="1">
    <location>
        <begin position="39"/>
        <end position="52"/>
    </location>
</feature>
<dbReference type="EMBL" id="BTSX01000001">
    <property type="protein sequence ID" value="GMS81899.1"/>
    <property type="molecule type" value="Genomic_DNA"/>
</dbReference>
<gene>
    <name evidence="2" type="ORF">PENTCL1PPCAC_4074</name>
</gene>
<evidence type="ECO:0000256" key="1">
    <source>
        <dbReference type="SAM" id="MobiDB-lite"/>
    </source>
</evidence>
<comment type="caution">
    <text evidence="2">The sequence shown here is derived from an EMBL/GenBank/DDBJ whole genome shotgun (WGS) entry which is preliminary data.</text>
</comment>
<feature type="compositionally biased region" description="Basic and acidic residues" evidence="1">
    <location>
        <begin position="53"/>
        <end position="74"/>
    </location>
</feature>
<dbReference type="Proteomes" id="UP001432027">
    <property type="component" value="Unassembled WGS sequence"/>
</dbReference>
<proteinExistence type="predicted"/>
<feature type="region of interest" description="Disordered" evidence="1">
    <location>
        <begin position="32"/>
        <end position="74"/>
    </location>
</feature>
<feature type="non-terminal residue" evidence="2">
    <location>
        <position position="1"/>
    </location>
</feature>
<reference evidence="2" key="1">
    <citation type="submission" date="2023-10" db="EMBL/GenBank/DDBJ databases">
        <title>Genome assembly of Pristionchus species.</title>
        <authorList>
            <person name="Yoshida K."/>
            <person name="Sommer R.J."/>
        </authorList>
    </citation>
    <scope>NUCLEOTIDE SEQUENCE</scope>
    <source>
        <strain evidence="2">RS0144</strain>
    </source>
</reference>
<keyword evidence="3" id="KW-1185">Reference proteome</keyword>
<sequence length="74" mass="8436">HVEAQKPYRIPLVRDGLCRRGTRYGRSSLRDDVVEPLWNRSSPSSSARPANSPRREKGDDLTGYRISIDRLVAE</sequence>
<name>A0AAV5SKI6_9BILA</name>